<proteinExistence type="predicted"/>
<gene>
    <name evidence="2" type="ORF">HaLaN_26927</name>
</gene>
<sequence>MHPIVLHCTTPSGTTHHLSDNSPTMHIYEFSFKPQSYNHVIWLCAKSQAAVQKNAVTNLPECAAPSLMPLHTTRTTDSEQLRVRGNQGQGAYLSERPGRLPFYGAVYHFATCRGDLSIDLSGVVSGDSLQCGVAERQMAFSGALHAQPLSAVCSRSTGSCQGPRRWLQTRNRLQRLTGREEAQREDPGPLPGSPLADPGAGDSKSSAGAGAGAGAAGAGPAAGGAAALPSGDSPADLASVTAQMQSAAVG</sequence>
<feature type="compositionally biased region" description="Gly residues" evidence="1">
    <location>
        <begin position="209"/>
        <end position="222"/>
    </location>
</feature>
<evidence type="ECO:0000313" key="2">
    <source>
        <dbReference type="EMBL" id="GFH28438.1"/>
    </source>
</evidence>
<feature type="compositionally biased region" description="Low complexity" evidence="1">
    <location>
        <begin position="196"/>
        <end position="208"/>
    </location>
</feature>
<dbReference type="AlphaFoldDB" id="A0A6A0A7D7"/>
<name>A0A6A0A7D7_HAELA</name>
<feature type="compositionally biased region" description="Polar residues" evidence="1">
    <location>
        <begin position="240"/>
        <end position="250"/>
    </location>
</feature>
<keyword evidence="3" id="KW-1185">Reference proteome</keyword>
<reference evidence="2 3" key="1">
    <citation type="submission" date="2020-02" db="EMBL/GenBank/DDBJ databases">
        <title>Draft genome sequence of Haematococcus lacustris strain NIES-144.</title>
        <authorList>
            <person name="Morimoto D."/>
            <person name="Nakagawa S."/>
            <person name="Yoshida T."/>
            <person name="Sawayama S."/>
        </authorList>
    </citation>
    <scope>NUCLEOTIDE SEQUENCE [LARGE SCALE GENOMIC DNA]</scope>
    <source>
        <strain evidence="2 3">NIES-144</strain>
    </source>
</reference>
<evidence type="ECO:0000256" key="1">
    <source>
        <dbReference type="SAM" id="MobiDB-lite"/>
    </source>
</evidence>
<feature type="compositionally biased region" description="Basic and acidic residues" evidence="1">
    <location>
        <begin position="178"/>
        <end position="187"/>
    </location>
</feature>
<accession>A0A6A0A7D7</accession>
<comment type="caution">
    <text evidence="2">The sequence shown here is derived from an EMBL/GenBank/DDBJ whole genome shotgun (WGS) entry which is preliminary data.</text>
</comment>
<feature type="compositionally biased region" description="Low complexity" evidence="1">
    <location>
        <begin position="223"/>
        <end position="236"/>
    </location>
</feature>
<organism evidence="2 3">
    <name type="scientific">Haematococcus lacustris</name>
    <name type="common">Green alga</name>
    <name type="synonym">Haematococcus pluvialis</name>
    <dbReference type="NCBI Taxonomy" id="44745"/>
    <lineage>
        <taxon>Eukaryota</taxon>
        <taxon>Viridiplantae</taxon>
        <taxon>Chlorophyta</taxon>
        <taxon>core chlorophytes</taxon>
        <taxon>Chlorophyceae</taxon>
        <taxon>CS clade</taxon>
        <taxon>Chlamydomonadales</taxon>
        <taxon>Haematococcaceae</taxon>
        <taxon>Haematococcus</taxon>
    </lineage>
</organism>
<dbReference type="Proteomes" id="UP000485058">
    <property type="component" value="Unassembled WGS sequence"/>
</dbReference>
<evidence type="ECO:0000313" key="3">
    <source>
        <dbReference type="Proteomes" id="UP000485058"/>
    </source>
</evidence>
<feature type="region of interest" description="Disordered" evidence="1">
    <location>
        <begin position="178"/>
        <end position="250"/>
    </location>
</feature>
<dbReference type="EMBL" id="BLLF01003878">
    <property type="protein sequence ID" value="GFH28438.1"/>
    <property type="molecule type" value="Genomic_DNA"/>
</dbReference>
<protein>
    <submittedName>
        <fullName evidence="2">Uncharacterized protein</fullName>
    </submittedName>
</protein>